<feature type="compositionally biased region" description="Basic and acidic residues" evidence="1">
    <location>
        <begin position="39"/>
        <end position="58"/>
    </location>
</feature>
<feature type="region of interest" description="Disordered" evidence="1">
    <location>
        <begin position="1"/>
        <end position="94"/>
    </location>
</feature>
<comment type="caution">
    <text evidence="2">The sequence shown here is derived from an EMBL/GenBank/DDBJ whole genome shotgun (WGS) entry which is preliminary data.</text>
</comment>
<evidence type="ECO:0000256" key="1">
    <source>
        <dbReference type="SAM" id="MobiDB-lite"/>
    </source>
</evidence>
<dbReference type="EMBL" id="BAABME010003359">
    <property type="protein sequence ID" value="GAA0158480.1"/>
    <property type="molecule type" value="Genomic_DNA"/>
</dbReference>
<dbReference type="Proteomes" id="UP001454036">
    <property type="component" value="Unassembled WGS sequence"/>
</dbReference>
<protein>
    <submittedName>
        <fullName evidence="2">Uncharacterized protein</fullName>
    </submittedName>
</protein>
<sequence length="142" mass="15288">MEGPEEGPNTGGKTQGYACPSPPGVYGYPCLDIEGQARPAEEVAAREENQPKDDRESHMAVTLPHGNKQAKNNGSESDQGQNGDRSWSERRKGATVEVAVGYGVSRMVRIAIKEVKREALANGPSLSKCFGGRITHTQHAKK</sequence>
<feature type="compositionally biased region" description="Polar residues" evidence="1">
    <location>
        <begin position="69"/>
        <end position="85"/>
    </location>
</feature>
<name>A0AAV3Q772_LITER</name>
<keyword evidence="3" id="KW-1185">Reference proteome</keyword>
<evidence type="ECO:0000313" key="3">
    <source>
        <dbReference type="Proteomes" id="UP001454036"/>
    </source>
</evidence>
<evidence type="ECO:0000313" key="2">
    <source>
        <dbReference type="EMBL" id="GAA0158480.1"/>
    </source>
</evidence>
<dbReference type="AlphaFoldDB" id="A0AAV3Q772"/>
<proteinExistence type="predicted"/>
<reference evidence="2 3" key="1">
    <citation type="submission" date="2024-01" db="EMBL/GenBank/DDBJ databases">
        <title>The complete chloroplast genome sequence of Lithospermum erythrorhizon: insights into the phylogenetic relationship among Boraginaceae species and the maternal lineages of purple gromwells.</title>
        <authorList>
            <person name="Okada T."/>
            <person name="Watanabe K."/>
        </authorList>
    </citation>
    <scope>NUCLEOTIDE SEQUENCE [LARGE SCALE GENOMIC DNA]</scope>
</reference>
<gene>
    <name evidence="2" type="ORF">LIER_15491</name>
</gene>
<accession>A0AAV3Q772</accession>
<organism evidence="2 3">
    <name type="scientific">Lithospermum erythrorhizon</name>
    <name type="common">Purple gromwell</name>
    <name type="synonym">Lithospermum officinale var. erythrorhizon</name>
    <dbReference type="NCBI Taxonomy" id="34254"/>
    <lineage>
        <taxon>Eukaryota</taxon>
        <taxon>Viridiplantae</taxon>
        <taxon>Streptophyta</taxon>
        <taxon>Embryophyta</taxon>
        <taxon>Tracheophyta</taxon>
        <taxon>Spermatophyta</taxon>
        <taxon>Magnoliopsida</taxon>
        <taxon>eudicotyledons</taxon>
        <taxon>Gunneridae</taxon>
        <taxon>Pentapetalae</taxon>
        <taxon>asterids</taxon>
        <taxon>lamiids</taxon>
        <taxon>Boraginales</taxon>
        <taxon>Boraginaceae</taxon>
        <taxon>Boraginoideae</taxon>
        <taxon>Lithospermeae</taxon>
        <taxon>Lithospermum</taxon>
    </lineage>
</organism>